<evidence type="ECO:0000313" key="3">
    <source>
        <dbReference type="Proteomes" id="UP000717696"/>
    </source>
</evidence>
<feature type="signal peptide" evidence="1">
    <location>
        <begin position="1"/>
        <end position="18"/>
    </location>
</feature>
<sequence>MIYTPLLNLAILTSSVIGAAIESRDAGHVNYYSDPRCKSWIGQWQGPDQMYDNADYDAGGAFIGSVLMLPSDTFDSLTVNGHGIVSGGLCPGDSQVPILVDANGFSCYVINQEVSKVELYSAICAVIPSKE</sequence>
<accession>A0A9P9E8H6</accession>
<reference evidence="2" key="1">
    <citation type="journal article" date="2021" name="Nat. Commun.">
        <title>Genetic determinants of endophytism in the Arabidopsis root mycobiome.</title>
        <authorList>
            <person name="Mesny F."/>
            <person name="Miyauchi S."/>
            <person name="Thiergart T."/>
            <person name="Pickel B."/>
            <person name="Atanasova L."/>
            <person name="Karlsson M."/>
            <person name="Huettel B."/>
            <person name="Barry K.W."/>
            <person name="Haridas S."/>
            <person name="Chen C."/>
            <person name="Bauer D."/>
            <person name="Andreopoulos W."/>
            <person name="Pangilinan J."/>
            <person name="LaButti K."/>
            <person name="Riley R."/>
            <person name="Lipzen A."/>
            <person name="Clum A."/>
            <person name="Drula E."/>
            <person name="Henrissat B."/>
            <person name="Kohler A."/>
            <person name="Grigoriev I.V."/>
            <person name="Martin F.M."/>
            <person name="Hacquard S."/>
        </authorList>
    </citation>
    <scope>NUCLEOTIDE SEQUENCE</scope>
    <source>
        <strain evidence="2">MPI-CAGE-AT-0021</strain>
    </source>
</reference>
<dbReference type="EMBL" id="JAGMUU010000017">
    <property type="protein sequence ID" value="KAH7134514.1"/>
    <property type="molecule type" value="Genomic_DNA"/>
</dbReference>
<keyword evidence="3" id="KW-1185">Reference proteome</keyword>
<dbReference type="Proteomes" id="UP000717696">
    <property type="component" value="Unassembled WGS sequence"/>
</dbReference>
<evidence type="ECO:0000256" key="1">
    <source>
        <dbReference type="SAM" id="SignalP"/>
    </source>
</evidence>
<dbReference type="AlphaFoldDB" id="A0A9P9E8H6"/>
<comment type="caution">
    <text evidence="2">The sequence shown here is derived from an EMBL/GenBank/DDBJ whole genome shotgun (WGS) entry which is preliminary data.</text>
</comment>
<proteinExistence type="predicted"/>
<gene>
    <name evidence="2" type="ORF">B0J13DRAFT_677847</name>
</gene>
<keyword evidence="1" id="KW-0732">Signal</keyword>
<organism evidence="2 3">
    <name type="scientific">Dactylonectria estremocensis</name>
    <dbReference type="NCBI Taxonomy" id="1079267"/>
    <lineage>
        <taxon>Eukaryota</taxon>
        <taxon>Fungi</taxon>
        <taxon>Dikarya</taxon>
        <taxon>Ascomycota</taxon>
        <taxon>Pezizomycotina</taxon>
        <taxon>Sordariomycetes</taxon>
        <taxon>Hypocreomycetidae</taxon>
        <taxon>Hypocreales</taxon>
        <taxon>Nectriaceae</taxon>
        <taxon>Dactylonectria</taxon>
    </lineage>
</organism>
<dbReference type="OrthoDB" id="5389406at2759"/>
<name>A0A9P9E8H6_9HYPO</name>
<evidence type="ECO:0000313" key="2">
    <source>
        <dbReference type="EMBL" id="KAH7134514.1"/>
    </source>
</evidence>
<feature type="chain" id="PRO_5040298599" evidence="1">
    <location>
        <begin position="19"/>
        <end position="131"/>
    </location>
</feature>
<protein>
    <submittedName>
        <fullName evidence="2">Uncharacterized protein</fullName>
    </submittedName>
</protein>